<feature type="domain" description="Metallo-beta-lactamase" evidence="1">
    <location>
        <begin position="43"/>
        <end position="226"/>
    </location>
</feature>
<dbReference type="CDD" id="cd16278">
    <property type="entry name" value="metallo-hydrolase-like_MBL-fold"/>
    <property type="match status" value="1"/>
</dbReference>
<dbReference type="InterPro" id="IPR050662">
    <property type="entry name" value="Sec-metab_biosynth-thioest"/>
</dbReference>
<dbReference type="InterPro" id="IPR041516">
    <property type="entry name" value="LACTB2_WH"/>
</dbReference>
<dbReference type="Proteomes" id="UP001222770">
    <property type="component" value="Unassembled WGS sequence"/>
</dbReference>
<keyword evidence="3" id="KW-1185">Reference proteome</keyword>
<dbReference type="Pfam" id="PF17778">
    <property type="entry name" value="WHD_BLACT"/>
    <property type="match status" value="1"/>
</dbReference>
<proteinExistence type="predicted"/>
<dbReference type="PANTHER" id="PTHR23131:SF0">
    <property type="entry name" value="ENDORIBONUCLEASE LACTB2"/>
    <property type="match status" value="1"/>
</dbReference>
<dbReference type="InterPro" id="IPR001279">
    <property type="entry name" value="Metallo-B-lactamas"/>
</dbReference>
<dbReference type="InterPro" id="IPR036388">
    <property type="entry name" value="WH-like_DNA-bd_sf"/>
</dbReference>
<accession>A0ABT6CHF8</accession>
<organism evidence="2 3">
    <name type="scientific">Novosphingobium cyanobacteriorum</name>
    <dbReference type="NCBI Taxonomy" id="3024215"/>
    <lineage>
        <taxon>Bacteria</taxon>
        <taxon>Pseudomonadati</taxon>
        <taxon>Pseudomonadota</taxon>
        <taxon>Alphaproteobacteria</taxon>
        <taxon>Sphingomonadales</taxon>
        <taxon>Sphingomonadaceae</taxon>
        <taxon>Novosphingobium</taxon>
    </lineage>
</organism>
<dbReference type="SMART" id="SM00849">
    <property type="entry name" value="Lactamase_B"/>
    <property type="match status" value="1"/>
</dbReference>
<protein>
    <submittedName>
        <fullName evidence="2">MBL fold metallo-hydrolase</fullName>
    </submittedName>
</protein>
<dbReference type="InterPro" id="IPR036866">
    <property type="entry name" value="RibonucZ/Hydroxyglut_hydro"/>
</dbReference>
<dbReference type="EMBL" id="JAROCY010000005">
    <property type="protein sequence ID" value="MDF8332959.1"/>
    <property type="molecule type" value="Genomic_DNA"/>
</dbReference>
<dbReference type="RefSeq" id="WP_277276163.1">
    <property type="nucleotide sequence ID" value="NZ_JAROCY010000005.1"/>
</dbReference>
<dbReference type="SUPFAM" id="SSF56281">
    <property type="entry name" value="Metallo-hydrolase/oxidoreductase"/>
    <property type="match status" value="1"/>
</dbReference>
<name>A0ABT6CHF8_9SPHN</name>
<dbReference type="PANTHER" id="PTHR23131">
    <property type="entry name" value="ENDORIBONUCLEASE LACTB2"/>
    <property type="match status" value="1"/>
</dbReference>
<sequence length="315" mass="33765">MATRTPDENPQDRSTWNTGLAVTLEPLVRRVLAPNPSPYTFTGTQTYLIGNASDVAVVDPGPAGGGADGHADTNGAGHVDAILAAAGDARIVAILCTHTHRDHSPASRPLQAATGAPIIGCSPLSLEDDGPRADAAFDPAYVPDRVLMDGERLSGDGWTIEAVHTPGHTSNHLCYALVESDALFTGDHVMGWSTSVVSPPDGDMAAYMASLDKLYQRSDRVYYPAHGPQVDNPRQFVRGMIGHRRQRERQILRLLEQGAHAIPDFVAAMYKGLDPRLHGAAGRSVLAHLLDLRQRTRVCPADPGKLETTPWTLIA</sequence>
<dbReference type="Gene3D" id="3.60.15.10">
    <property type="entry name" value="Ribonuclease Z/Hydroxyacylglutathione hydrolase-like"/>
    <property type="match status" value="1"/>
</dbReference>
<comment type="caution">
    <text evidence="2">The sequence shown here is derived from an EMBL/GenBank/DDBJ whole genome shotgun (WGS) entry which is preliminary data.</text>
</comment>
<dbReference type="Gene3D" id="1.10.10.10">
    <property type="entry name" value="Winged helix-like DNA-binding domain superfamily/Winged helix DNA-binding domain"/>
    <property type="match status" value="1"/>
</dbReference>
<evidence type="ECO:0000259" key="1">
    <source>
        <dbReference type="SMART" id="SM00849"/>
    </source>
</evidence>
<evidence type="ECO:0000313" key="2">
    <source>
        <dbReference type="EMBL" id="MDF8332959.1"/>
    </source>
</evidence>
<evidence type="ECO:0000313" key="3">
    <source>
        <dbReference type="Proteomes" id="UP001222770"/>
    </source>
</evidence>
<dbReference type="Pfam" id="PF00753">
    <property type="entry name" value="Lactamase_B"/>
    <property type="match status" value="1"/>
</dbReference>
<reference evidence="2 3" key="1">
    <citation type="submission" date="2023-03" db="EMBL/GenBank/DDBJ databases">
        <title>Novosphingobium cyanobacteriorum sp. nov., isolated from a eutrophic reservoir during the Microcystis bloom period.</title>
        <authorList>
            <person name="Kang M."/>
            <person name="Le V."/>
            <person name="Ko S.-R."/>
            <person name="Lee S.-A."/>
            <person name="Ahn C.-Y."/>
        </authorList>
    </citation>
    <scope>NUCLEOTIDE SEQUENCE [LARGE SCALE GENOMIC DNA]</scope>
    <source>
        <strain evidence="2 3">HBC54</strain>
    </source>
</reference>
<gene>
    <name evidence="2" type="ORF">POM99_07090</name>
</gene>